<dbReference type="Pfam" id="PF24864">
    <property type="entry name" value="DUF7730"/>
    <property type="match status" value="1"/>
</dbReference>
<evidence type="ECO:0000313" key="4">
    <source>
        <dbReference type="Proteomes" id="UP000235371"/>
    </source>
</evidence>
<sequence>MLLSSKQIYSEAIDYLYSANTFVTLYVGVMLYLPLFILPQSVNTIRTLTFYWRNLPPHILSNDSG</sequence>
<evidence type="ECO:0000256" key="1">
    <source>
        <dbReference type="SAM" id="Phobius"/>
    </source>
</evidence>
<feature type="transmembrane region" description="Helical" evidence="1">
    <location>
        <begin position="15"/>
        <end position="38"/>
    </location>
</feature>
<reference evidence="3" key="1">
    <citation type="submission" date="2016-04" db="EMBL/GenBank/DDBJ databases">
        <title>A degradative enzymes factory behind the ericoid mycorrhizal symbiosis.</title>
        <authorList>
            <consortium name="DOE Joint Genome Institute"/>
            <person name="Martino E."/>
            <person name="Morin E."/>
            <person name="Grelet G."/>
            <person name="Kuo A."/>
            <person name="Kohler A."/>
            <person name="Daghino S."/>
            <person name="Barry K."/>
            <person name="Choi C."/>
            <person name="Cichocki N."/>
            <person name="Clum A."/>
            <person name="Copeland A."/>
            <person name="Hainaut M."/>
            <person name="Haridas S."/>
            <person name="Labutti K."/>
            <person name="Lindquist E."/>
            <person name="Lipzen A."/>
            <person name="Khouja H.-R."/>
            <person name="Murat C."/>
            <person name="Ohm R."/>
            <person name="Olson A."/>
            <person name="Spatafora J."/>
            <person name="Veneault-Fourrey C."/>
            <person name="Henrissat B."/>
            <person name="Grigoriev I."/>
            <person name="Martin F."/>
            <person name="Perotto S."/>
        </authorList>
    </citation>
    <scope>NUCLEOTIDE SEQUENCE [LARGE SCALE GENOMIC DNA]</scope>
    <source>
        <strain evidence="3">E</strain>
    </source>
</reference>
<protein>
    <recommendedName>
        <fullName evidence="2">DUF7730 domain-containing protein</fullName>
    </recommendedName>
</protein>
<dbReference type="InParanoid" id="A0A2J6SF17"/>
<organism evidence="3 4">
    <name type="scientific">Hyaloscypha bicolor E</name>
    <dbReference type="NCBI Taxonomy" id="1095630"/>
    <lineage>
        <taxon>Eukaryota</taxon>
        <taxon>Fungi</taxon>
        <taxon>Dikarya</taxon>
        <taxon>Ascomycota</taxon>
        <taxon>Pezizomycotina</taxon>
        <taxon>Leotiomycetes</taxon>
        <taxon>Helotiales</taxon>
        <taxon>Hyaloscyphaceae</taxon>
        <taxon>Hyaloscypha</taxon>
        <taxon>Hyaloscypha bicolor</taxon>
    </lineage>
</organism>
<dbReference type="GeneID" id="36596367"/>
<dbReference type="EMBL" id="KZ613921">
    <property type="protein sequence ID" value="PMD49343.1"/>
    <property type="molecule type" value="Genomic_DNA"/>
</dbReference>
<keyword evidence="1" id="KW-1133">Transmembrane helix</keyword>
<gene>
    <name evidence="3" type="ORF">K444DRAFT_713087</name>
</gene>
<dbReference type="STRING" id="1095630.A0A2J6SF17"/>
<keyword evidence="1" id="KW-0812">Transmembrane</keyword>
<dbReference type="InterPro" id="IPR056632">
    <property type="entry name" value="DUF7730"/>
</dbReference>
<dbReference type="Proteomes" id="UP000235371">
    <property type="component" value="Unassembled WGS sequence"/>
</dbReference>
<keyword evidence="4" id="KW-1185">Reference proteome</keyword>
<feature type="domain" description="DUF7730" evidence="2">
    <location>
        <begin position="1"/>
        <end position="54"/>
    </location>
</feature>
<name>A0A2J6SF17_9HELO</name>
<evidence type="ECO:0000259" key="2">
    <source>
        <dbReference type="Pfam" id="PF24864"/>
    </source>
</evidence>
<keyword evidence="1" id="KW-0472">Membrane</keyword>
<proteinExistence type="predicted"/>
<feature type="non-terminal residue" evidence="3">
    <location>
        <position position="65"/>
    </location>
</feature>
<dbReference type="OrthoDB" id="4757095at2759"/>
<dbReference type="AlphaFoldDB" id="A0A2J6SF17"/>
<accession>A0A2J6SF17</accession>
<evidence type="ECO:0000313" key="3">
    <source>
        <dbReference type="EMBL" id="PMD49343.1"/>
    </source>
</evidence>
<dbReference type="RefSeq" id="XP_024726247.1">
    <property type="nucleotide sequence ID" value="XM_024888291.1"/>
</dbReference>